<dbReference type="GO" id="GO:0016887">
    <property type="term" value="F:ATP hydrolysis activity"/>
    <property type="evidence" value="ECO:0007669"/>
    <property type="project" value="InterPro"/>
</dbReference>
<organism evidence="2">
    <name type="scientific">marine metagenome</name>
    <dbReference type="NCBI Taxonomy" id="408172"/>
    <lineage>
        <taxon>unclassified sequences</taxon>
        <taxon>metagenomes</taxon>
        <taxon>ecological metagenomes</taxon>
    </lineage>
</organism>
<sequence>MPNATLPTSIDDVQALLAREHYVAERGLATSVYLALTLRRPLLLEGEAGVGKTEIAKVLATGLDSELIRLQCYEGLDVTHAVYEWNYARQLLEIRMREAGGAVDRENLAADLFGPDFLIKRPLLRALQAPTDQPPVLLIDELDRADEEFEG</sequence>
<feature type="domain" description="ATPase dynein-related AAA" evidence="1">
    <location>
        <begin position="41"/>
        <end position="147"/>
    </location>
</feature>
<dbReference type="Gene3D" id="3.40.50.300">
    <property type="entry name" value="P-loop containing nucleotide triphosphate hydrolases"/>
    <property type="match status" value="1"/>
</dbReference>
<dbReference type="Pfam" id="PF07728">
    <property type="entry name" value="AAA_5"/>
    <property type="match status" value="1"/>
</dbReference>
<dbReference type="InterPro" id="IPR011704">
    <property type="entry name" value="ATPase_dyneun-rel_AAA"/>
</dbReference>
<evidence type="ECO:0000259" key="1">
    <source>
        <dbReference type="Pfam" id="PF07728"/>
    </source>
</evidence>
<accession>A0A381X7H5</accession>
<reference evidence="2" key="1">
    <citation type="submission" date="2018-05" db="EMBL/GenBank/DDBJ databases">
        <authorList>
            <person name="Lanie J.A."/>
            <person name="Ng W.-L."/>
            <person name="Kazmierczak K.M."/>
            <person name="Andrzejewski T.M."/>
            <person name="Davidsen T.M."/>
            <person name="Wayne K.J."/>
            <person name="Tettelin H."/>
            <person name="Glass J.I."/>
            <person name="Rusch D."/>
            <person name="Podicherti R."/>
            <person name="Tsui H.-C.T."/>
            <person name="Winkler M.E."/>
        </authorList>
    </citation>
    <scope>NUCLEOTIDE SEQUENCE</scope>
</reference>
<dbReference type="GO" id="GO:0005524">
    <property type="term" value="F:ATP binding"/>
    <property type="evidence" value="ECO:0007669"/>
    <property type="project" value="InterPro"/>
</dbReference>
<protein>
    <recommendedName>
        <fullName evidence="1">ATPase dynein-related AAA domain-containing protein</fullName>
    </recommendedName>
</protein>
<gene>
    <name evidence="2" type="ORF">METZ01_LOCUS113356</name>
</gene>
<dbReference type="SUPFAM" id="SSF52540">
    <property type="entry name" value="P-loop containing nucleoside triphosphate hydrolases"/>
    <property type="match status" value="1"/>
</dbReference>
<feature type="non-terminal residue" evidence="2">
    <location>
        <position position="151"/>
    </location>
</feature>
<proteinExistence type="predicted"/>
<dbReference type="EMBL" id="UINC01014131">
    <property type="protein sequence ID" value="SVA60502.1"/>
    <property type="molecule type" value="Genomic_DNA"/>
</dbReference>
<dbReference type="InterPro" id="IPR027417">
    <property type="entry name" value="P-loop_NTPase"/>
</dbReference>
<dbReference type="AlphaFoldDB" id="A0A381X7H5"/>
<evidence type="ECO:0000313" key="2">
    <source>
        <dbReference type="EMBL" id="SVA60502.1"/>
    </source>
</evidence>
<name>A0A381X7H5_9ZZZZ</name>